<keyword evidence="7" id="KW-0479">Metal-binding</keyword>
<protein>
    <submittedName>
        <fullName evidence="13">Cytochrome c nitrite reductase small subunit</fullName>
        <ecNumber evidence="13">1.7.2.2</ecNumber>
    </submittedName>
</protein>
<keyword evidence="9" id="KW-1133">Transmembrane helix</keyword>
<dbReference type="Pfam" id="PF03264">
    <property type="entry name" value="Cytochrom_NNT"/>
    <property type="match status" value="1"/>
</dbReference>
<accession>A0AAP2CGV7</accession>
<dbReference type="EC" id="1.7.2.2" evidence="13"/>
<dbReference type="Gene3D" id="1.10.3820.10">
    <property type="entry name" value="Di-heme elbow motif domain"/>
    <property type="match status" value="1"/>
</dbReference>
<dbReference type="NCBIfam" id="TIGR03153">
    <property type="entry name" value="cytochr_NrfH"/>
    <property type="match status" value="1"/>
</dbReference>
<dbReference type="RefSeq" id="WP_213945347.1">
    <property type="nucleotide sequence ID" value="NZ_JAHCMY010000005.1"/>
</dbReference>
<dbReference type="SUPFAM" id="SSF48695">
    <property type="entry name" value="Multiheme cytochromes"/>
    <property type="match status" value="1"/>
</dbReference>
<evidence type="ECO:0000256" key="1">
    <source>
        <dbReference type="ARBA" id="ARBA00004236"/>
    </source>
</evidence>
<dbReference type="GO" id="GO:0046872">
    <property type="term" value="F:metal ion binding"/>
    <property type="evidence" value="ECO:0007669"/>
    <property type="project" value="UniProtKB-KW"/>
</dbReference>
<sequence length="218" mass="24997">MGRLPKFKRFMFRYSLIPPRKWRPAATVLVASIIGLGLYMVKLSNAASYLSDDPQACVNCHVMTPQYITWNHSAHREVAHCNDCHVPHDNVFNKYYFKAMDGLYHSAIFTLRAEPEVIKAREPSVEVIQNNCIRCHTPQVTDAKLSGFVEDHHAKRTDRLCWECHREVPHGRVKSLSSVGHQIEPIRAHAPSDLQIVPKWLRDTMKDKKSNTPSTTNK</sequence>
<evidence type="ECO:0000256" key="2">
    <source>
        <dbReference type="ARBA" id="ARBA00007395"/>
    </source>
</evidence>
<dbReference type="GO" id="GO:0022900">
    <property type="term" value="P:electron transport chain"/>
    <property type="evidence" value="ECO:0007669"/>
    <property type="project" value="InterPro"/>
</dbReference>
<evidence type="ECO:0000256" key="4">
    <source>
        <dbReference type="ARBA" id="ARBA00022475"/>
    </source>
</evidence>
<feature type="domain" description="NapC/NirT cytochrome c N-terminal" evidence="12">
    <location>
        <begin position="26"/>
        <end position="172"/>
    </location>
</feature>
<evidence type="ECO:0000313" key="14">
    <source>
        <dbReference type="Proteomes" id="UP001319104"/>
    </source>
</evidence>
<evidence type="ECO:0000256" key="6">
    <source>
        <dbReference type="ARBA" id="ARBA00022692"/>
    </source>
</evidence>
<dbReference type="EMBL" id="JAHCMY010000005">
    <property type="protein sequence ID" value="MBS9524488.1"/>
    <property type="molecule type" value="Genomic_DNA"/>
</dbReference>
<keyword evidence="8" id="KW-0249">Electron transport</keyword>
<dbReference type="InterPro" id="IPR005126">
    <property type="entry name" value="NapC/NirT_cyt_c_N"/>
</dbReference>
<comment type="subcellular location">
    <subcellularLocation>
        <location evidence="1">Cell membrane</location>
    </subcellularLocation>
</comment>
<proteinExistence type="inferred from homology"/>
<keyword evidence="6" id="KW-0812">Transmembrane</keyword>
<evidence type="ECO:0000256" key="3">
    <source>
        <dbReference type="ARBA" id="ARBA00022448"/>
    </source>
</evidence>
<dbReference type="Proteomes" id="UP001319104">
    <property type="component" value="Unassembled WGS sequence"/>
</dbReference>
<keyword evidence="5" id="KW-0349">Heme</keyword>
<name>A0AAP2CGV7_9BACT</name>
<keyword evidence="13" id="KW-0560">Oxidoreductase</keyword>
<gene>
    <name evidence="13" type="primary">nrfH</name>
    <name evidence="13" type="ORF">KI659_10720</name>
</gene>
<evidence type="ECO:0000313" key="13">
    <source>
        <dbReference type="EMBL" id="MBS9524488.1"/>
    </source>
</evidence>
<evidence type="ECO:0000256" key="5">
    <source>
        <dbReference type="ARBA" id="ARBA00022617"/>
    </source>
</evidence>
<dbReference type="PANTHER" id="PTHR30333:SF1">
    <property type="entry name" value="CYTOCHROME C-TYPE PROTEIN NAPC"/>
    <property type="match status" value="1"/>
</dbReference>
<evidence type="ECO:0000256" key="8">
    <source>
        <dbReference type="ARBA" id="ARBA00022982"/>
    </source>
</evidence>
<dbReference type="GO" id="GO:0042279">
    <property type="term" value="F:nitrite reductase (cytochrome, ammonia-forming) activity"/>
    <property type="evidence" value="ECO:0007669"/>
    <property type="project" value="UniProtKB-EC"/>
</dbReference>
<dbReference type="GO" id="GO:0005886">
    <property type="term" value="C:plasma membrane"/>
    <property type="evidence" value="ECO:0007669"/>
    <property type="project" value="UniProtKB-SubCell"/>
</dbReference>
<dbReference type="InterPro" id="IPR017571">
    <property type="entry name" value="NrfH"/>
</dbReference>
<dbReference type="GO" id="GO:0009055">
    <property type="term" value="F:electron transfer activity"/>
    <property type="evidence" value="ECO:0007669"/>
    <property type="project" value="TreeGrafter"/>
</dbReference>
<dbReference type="InterPro" id="IPR038266">
    <property type="entry name" value="NapC/NirT_cytc_sf"/>
</dbReference>
<evidence type="ECO:0000256" key="10">
    <source>
        <dbReference type="ARBA" id="ARBA00023004"/>
    </source>
</evidence>
<keyword evidence="3" id="KW-0813">Transport</keyword>
<comment type="similarity">
    <text evidence="2">Belongs to the NapC/NirT/NrfH family.</text>
</comment>
<keyword evidence="4" id="KW-1003">Cell membrane</keyword>
<keyword evidence="10" id="KW-0408">Iron</keyword>
<evidence type="ECO:0000259" key="12">
    <source>
        <dbReference type="Pfam" id="PF03264"/>
    </source>
</evidence>
<dbReference type="InterPro" id="IPR051174">
    <property type="entry name" value="Cytochrome_c-type_ET"/>
</dbReference>
<dbReference type="GO" id="GO:0009061">
    <property type="term" value="P:anaerobic respiration"/>
    <property type="evidence" value="ECO:0007669"/>
    <property type="project" value="TreeGrafter"/>
</dbReference>
<organism evidence="13 14">
    <name type="scientific">Litoribacter ruber</name>
    <dbReference type="NCBI Taxonomy" id="702568"/>
    <lineage>
        <taxon>Bacteria</taxon>
        <taxon>Pseudomonadati</taxon>
        <taxon>Bacteroidota</taxon>
        <taxon>Cytophagia</taxon>
        <taxon>Cytophagales</taxon>
        <taxon>Cyclobacteriaceae</taxon>
        <taxon>Litoribacter</taxon>
    </lineage>
</organism>
<evidence type="ECO:0000256" key="9">
    <source>
        <dbReference type="ARBA" id="ARBA00022989"/>
    </source>
</evidence>
<comment type="caution">
    <text evidence="13">The sequence shown here is derived from an EMBL/GenBank/DDBJ whole genome shotgun (WGS) entry which is preliminary data.</text>
</comment>
<keyword evidence="11" id="KW-0472">Membrane</keyword>
<dbReference type="InterPro" id="IPR036280">
    <property type="entry name" value="Multihaem_cyt_sf"/>
</dbReference>
<reference evidence="13 14" key="1">
    <citation type="submission" date="2021-05" db="EMBL/GenBank/DDBJ databases">
        <authorList>
            <person name="Zhang Z.D."/>
            <person name="Osman G."/>
        </authorList>
    </citation>
    <scope>NUCLEOTIDE SEQUENCE [LARGE SCALE GENOMIC DNA]</scope>
    <source>
        <strain evidence="13 14">KCTC 32217</strain>
    </source>
</reference>
<keyword evidence="14" id="KW-1185">Reference proteome</keyword>
<evidence type="ECO:0000256" key="7">
    <source>
        <dbReference type="ARBA" id="ARBA00022723"/>
    </source>
</evidence>
<dbReference type="PANTHER" id="PTHR30333">
    <property type="entry name" value="CYTOCHROME C-TYPE PROTEIN"/>
    <property type="match status" value="1"/>
</dbReference>
<evidence type="ECO:0000256" key="11">
    <source>
        <dbReference type="ARBA" id="ARBA00023136"/>
    </source>
</evidence>
<dbReference type="AlphaFoldDB" id="A0AAP2CGV7"/>